<dbReference type="Pfam" id="PF20441">
    <property type="entry name" value="TerL_nuclease"/>
    <property type="match status" value="1"/>
</dbReference>
<accession>A0ABW0UM96</accession>
<dbReference type="Pfam" id="PF03354">
    <property type="entry name" value="TerL_ATPase"/>
    <property type="match status" value="1"/>
</dbReference>
<dbReference type="InterPro" id="IPR005021">
    <property type="entry name" value="Terminase_largesu-like"/>
</dbReference>
<dbReference type="Gene3D" id="3.40.50.300">
    <property type="entry name" value="P-loop containing nucleotide triphosphate hydrolases"/>
    <property type="match status" value="1"/>
</dbReference>
<feature type="domain" description="Terminase large subunit-like endonuclease" evidence="3">
    <location>
        <begin position="290"/>
        <end position="579"/>
    </location>
</feature>
<feature type="region of interest" description="Disordered" evidence="1">
    <location>
        <begin position="1"/>
        <end position="20"/>
    </location>
</feature>
<dbReference type="InterPro" id="IPR027417">
    <property type="entry name" value="P-loop_NTPase"/>
</dbReference>
<dbReference type="InterPro" id="IPR046462">
    <property type="entry name" value="TerL_nuclease"/>
</dbReference>
<evidence type="ECO:0000259" key="2">
    <source>
        <dbReference type="Pfam" id="PF03354"/>
    </source>
</evidence>
<name>A0ABW0UM96_9ACTN</name>
<feature type="domain" description="Terminase large subunit-like ATPase" evidence="2">
    <location>
        <begin position="102"/>
        <end position="272"/>
    </location>
</feature>
<evidence type="ECO:0000313" key="4">
    <source>
        <dbReference type="EMBL" id="MFC5633752.1"/>
    </source>
</evidence>
<dbReference type="RefSeq" id="WP_381019098.1">
    <property type="nucleotide sequence ID" value="NZ_JBHSNY010000003.1"/>
</dbReference>
<evidence type="ECO:0000313" key="5">
    <source>
        <dbReference type="Proteomes" id="UP001596154"/>
    </source>
</evidence>
<gene>
    <name evidence="4" type="ORF">ACFPZJ_08090</name>
</gene>
<dbReference type="InterPro" id="IPR046461">
    <property type="entry name" value="TerL_ATPase"/>
</dbReference>
<dbReference type="PANTHER" id="PTHR41287">
    <property type="match status" value="1"/>
</dbReference>
<keyword evidence="5" id="KW-1185">Reference proteome</keyword>
<dbReference type="PANTHER" id="PTHR41287:SF1">
    <property type="entry name" value="PROTEIN YMFN"/>
    <property type="match status" value="1"/>
</dbReference>
<evidence type="ECO:0000259" key="3">
    <source>
        <dbReference type="Pfam" id="PF20441"/>
    </source>
</evidence>
<proteinExistence type="predicted"/>
<reference evidence="5" key="1">
    <citation type="journal article" date="2019" name="Int. J. Syst. Evol. Microbiol.">
        <title>The Global Catalogue of Microorganisms (GCM) 10K type strain sequencing project: providing services to taxonomists for standard genome sequencing and annotation.</title>
        <authorList>
            <consortium name="The Broad Institute Genomics Platform"/>
            <consortium name="The Broad Institute Genome Sequencing Center for Infectious Disease"/>
            <person name="Wu L."/>
            <person name="Ma J."/>
        </authorList>
    </citation>
    <scope>NUCLEOTIDE SEQUENCE [LARGE SCALE GENOMIC DNA]</scope>
    <source>
        <strain evidence="5">CGMCC 4.7248</strain>
    </source>
</reference>
<evidence type="ECO:0000256" key="1">
    <source>
        <dbReference type="SAM" id="MobiDB-lite"/>
    </source>
</evidence>
<dbReference type="EMBL" id="JBHSNY010000003">
    <property type="protein sequence ID" value="MFC5633752.1"/>
    <property type="molecule type" value="Genomic_DNA"/>
</dbReference>
<organism evidence="4 5">
    <name type="scientific">Streptomyces bullii</name>
    <dbReference type="NCBI Taxonomy" id="349910"/>
    <lineage>
        <taxon>Bacteria</taxon>
        <taxon>Bacillati</taxon>
        <taxon>Actinomycetota</taxon>
        <taxon>Actinomycetes</taxon>
        <taxon>Kitasatosporales</taxon>
        <taxon>Streptomycetaceae</taxon>
        <taxon>Streptomyces</taxon>
    </lineage>
</organism>
<comment type="caution">
    <text evidence="4">The sequence shown here is derived from an EMBL/GenBank/DDBJ whole genome shotgun (WGS) entry which is preliminary data.</text>
</comment>
<protein>
    <submittedName>
        <fullName evidence="4">Terminase large subunit</fullName>
    </submittedName>
</protein>
<sequence>MATRTTTRSRKRADADAGDVTPSAFLDDAELERLKLSPEVAWYLTSRGIPLPDCPPLIKTPEPRDVAGARFDPERVDKVIKSFSLLRHTQGQWAGQPLKPDPWQVAWIIAPVFGWVRWDDDADMYVRIITDLYVDVPRKNGKSTLSGGLAIYLTCADGEPGAQVIAAATTKQQAGYVFTPIKQLAERAPALKGHVKPYKGKIVHPKTNSYFEVISSVADAQHGANLHGAVIDELHVHKDPEMVEVIETGTGSRRQPLIVIITTADSGKPETIYNRKRTRIEQLARGVLEDPSVYGVVWAVPKDADPFVEATWRAANPGFGISPTRSYLERKAREAQQSPADLAKFQRLHLGIRTKQVTKFLTLEAWRANQALVDEVKLRGREAYGGLDLASVSDLNALAWLFPDDEDGSLDLLLRFWTPEDNLPALDKRTAGAASRWAAEGWLTTTSGNVTDYDAIGRVVRRDLDQFDVKSLGFDRWGSTSLTNDLEGERAPMVGVGQGYKTMSPALKAVKRVLLLGERQVRQGRRPMLRHGGNPVMTWMVDNLAIQMDASGNVKPDKANSADKIDGVSALCDAMSEVLARPPKRRSAYEDGEFEAI</sequence>
<dbReference type="Proteomes" id="UP001596154">
    <property type="component" value="Unassembled WGS sequence"/>
</dbReference>